<evidence type="ECO:0000256" key="1">
    <source>
        <dbReference type="ARBA" id="ARBA00000707"/>
    </source>
</evidence>
<dbReference type="AlphaFoldDB" id="D2V929"/>
<evidence type="ECO:0000256" key="2">
    <source>
        <dbReference type="ARBA" id="ARBA00009085"/>
    </source>
</evidence>
<evidence type="ECO:0000256" key="3">
    <source>
        <dbReference type="ARBA" id="ARBA00012759"/>
    </source>
</evidence>
<evidence type="ECO:0000259" key="7">
    <source>
        <dbReference type="PROSITE" id="PS50235"/>
    </source>
</evidence>
<dbReference type="RefSeq" id="XP_002679379.1">
    <property type="nucleotide sequence ID" value="XM_002679333.1"/>
</dbReference>
<evidence type="ECO:0000256" key="5">
    <source>
        <dbReference type="ARBA" id="ARBA00022801"/>
    </source>
</evidence>
<dbReference type="InterPro" id="IPR050164">
    <property type="entry name" value="Peptidase_C19"/>
</dbReference>
<accession>D2V929</accession>
<dbReference type="FunCoup" id="D2V929">
    <property type="interactions" value="283"/>
</dbReference>
<dbReference type="SUPFAM" id="SSF54001">
    <property type="entry name" value="Cysteine proteinases"/>
    <property type="match status" value="1"/>
</dbReference>
<dbReference type="Pfam" id="PF00443">
    <property type="entry name" value="UCH"/>
    <property type="match status" value="1"/>
</dbReference>
<dbReference type="GO" id="GO:0016579">
    <property type="term" value="P:protein deubiquitination"/>
    <property type="evidence" value="ECO:0007669"/>
    <property type="project" value="InterPro"/>
</dbReference>
<dbReference type="InterPro" id="IPR038765">
    <property type="entry name" value="Papain-like_cys_pep_sf"/>
</dbReference>
<feature type="region of interest" description="Disordered" evidence="6">
    <location>
        <begin position="1"/>
        <end position="24"/>
    </location>
</feature>
<dbReference type="OrthoDB" id="27652at2759"/>
<reference evidence="8 9" key="1">
    <citation type="journal article" date="2010" name="Cell">
        <title>The genome of Naegleria gruberi illuminates early eukaryotic versatility.</title>
        <authorList>
            <person name="Fritz-Laylin L.K."/>
            <person name="Prochnik S.E."/>
            <person name="Ginger M.L."/>
            <person name="Dacks J.B."/>
            <person name="Carpenter M.L."/>
            <person name="Field M.C."/>
            <person name="Kuo A."/>
            <person name="Paredez A."/>
            <person name="Chapman J."/>
            <person name="Pham J."/>
            <person name="Shu S."/>
            <person name="Neupane R."/>
            <person name="Cipriano M."/>
            <person name="Mancuso J."/>
            <person name="Tu H."/>
            <person name="Salamov A."/>
            <person name="Lindquist E."/>
            <person name="Shapiro H."/>
            <person name="Lucas S."/>
            <person name="Grigoriev I.V."/>
            <person name="Cande W.Z."/>
            <person name="Fulton C."/>
            <person name="Rokhsar D.S."/>
            <person name="Dawson S.C."/>
        </authorList>
    </citation>
    <scope>NUCLEOTIDE SEQUENCE [LARGE SCALE GENOMIC DNA]</scope>
    <source>
        <strain evidence="8 9">NEG-M</strain>
    </source>
</reference>
<dbReference type="InterPro" id="IPR018200">
    <property type="entry name" value="USP_CS"/>
</dbReference>
<sequence length="365" mass="42382">MGNTNTAESTQNGPNGSTPLTNSRRIDTKIDEGNEKYFGLENFGNTCYANSVLQALYFCKPFRNHILNYYKTIPQNSEPNLLVSLADLFYQLNNQKKKTGYLGPKAFIQRLRLDNEMFKSLMQQDAQEFLNYLLNHFVEILQHELKNQESQTNDNEDLKKLKTFIHDIFEGTLINETRCIMCENVTSREESFLDLSVDVQQYSSITQCLKNFSGMQILKSNNKFYCDRCCSHQEAQTSMKIKRQPQVLAIQLKRFKYMNNNFKKLSYRVTFPFDFKLPNLSQDEKVKTYKLFAAVVHIGSGPNCGHYKCIIRSEERWFLFDDDKVSNVDEDYVKSTFGFPHDEASSFSGISETCYILFYSSIGDE</sequence>
<dbReference type="VEuPathDB" id="AmoebaDB:NAEGRDRAFT_32141"/>
<comment type="similarity">
    <text evidence="2">Belongs to the peptidase C19 family.</text>
</comment>
<dbReference type="KEGG" id="ngr:NAEGRDRAFT_32141"/>
<gene>
    <name evidence="8" type="ORF">NAEGRDRAFT_32141</name>
</gene>
<dbReference type="OMA" id="ANFGNTC"/>
<dbReference type="EMBL" id="GG738858">
    <property type="protein sequence ID" value="EFC46635.1"/>
    <property type="molecule type" value="Genomic_DNA"/>
</dbReference>
<dbReference type="GO" id="GO:0005634">
    <property type="term" value="C:nucleus"/>
    <property type="evidence" value="ECO:0007669"/>
    <property type="project" value="TreeGrafter"/>
</dbReference>
<dbReference type="GeneID" id="8859873"/>
<dbReference type="InParanoid" id="D2V929"/>
<dbReference type="GO" id="GO:0005829">
    <property type="term" value="C:cytosol"/>
    <property type="evidence" value="ECO:0007669"/>
    <property type="project" value="TreeGrafter"/>
</dbReference>
<evidence type="ECO:0000256" key="4">
    <source>
        <dbReference type="ARBA" id="ARBA00022670"/>
    </source>
</evidence>
<dbReference type="PROSITE" id="PS00972">
    <property type="entry name" value="USP_1"/>
    <property type="match status" value="1"/>
</dbReference>
<dbReference type="Proteomes" id="UP000006671">
    <property type="component" value="Unassembled WGS sequence"/>
</dbReference>
<dbReference type="GO" id="GO:0004843">
    <property type="term" value="F:cysteine-type deubiquitinase activity"/>
    <property type="evidence" value="ECO:0007669"/>
    <property type="project" value="UniProtKB-EC"/>
</dbReference>
<dbReference type="STRING" id="5762.D2V929"/>
<protein>
    <recommendedName>
        <fullName evidence="3">ubiquitinyl hydrolase 1</fullName>
        <ecNumber evidence="3">3.4.19.12</ecNumber>
    </recommendedName>
</protein>
<dbReference type="EC" id="3.4.19.12" evidence="3"/>
<name>D2V929_NAEGR</name>
<evidence type="ECO:0000256" key="6">
    <source>
        <dbReference type="SAM" id="MobiDB-lite"/>
    </source>
</evidence>
<keyword evidence="5" id="KW-0378">Hydrolase</keyword>
<dbReference type="GO" id="GO:0006508">
    <property type="term" value="P:proteolysis"/>
    <property type="evidence" value="ECO:0007669"/>
    <property type="project" value="UniProtKB-KW"/>
</dbReference>
<dbReference type="PANTHER" id="PTHR24006:SF733">
    <property type="entry name" value="RE52890P"/>
    <property type="match status" value="1"/>
</dbReference>
<evidence type="ECO:0000313" key="8">
    <source>
        <dbReference type="EMBL" id="EFC46635.1"/>
    </source>
</evidence>
<dbReference type="Gene3D" id="3.90.70.10">
    <property type="entry name" value="Cysteine proteinases"/>
    <property type="match status" value="1"/>
</dbReference>
<keyword evidence="4" id="KW-0645">Protease</keyword>
<evidence type="ECO:0000313" key="9">
    <source>
        <dbReference type="Proteomes" id="UP000006671"/>
    </source>
</evidence>
<dbReference type="InterPro" id="IPR028889">
    <property type="entry name" value="USP"/>
</dbReference>
<keyword evidence="9" id="KW-1185">Reference proteome</keyword>
<feature type="compositionally biased region" description="Polar residues" evidence="6">
    <location>
        <begin position="1"/>
        <end position="23"/>
    </location>
</feature>
<dbReference type="eggNOG" id="KOG1864">
    <property type="taxonomic scope" value="Eukaryota"/>
</dbReference>
<comment type="catalytic activity">
    <reaction evidence="1">
        <text>Thiol-dependent hydrolysis of ester, thioester, amide, peptide and isopeptide bonds formed by the C-terminal Gly of ubiquitin (a 76-residue protein attached to proteins as an intracellular targeting signal).</text>
        <dbReference type="EC" id="3.4.19.12"/>
    </reaction>
</comment>
<proteinExistence type="inferred from homology"/>
<dbReference type="PANTHER" id="PTHR24006">
    <property type="entry name" value="UBIQUITIN CARBOXYL-TERMINAL HYDROLASE"/>
    <property type="match status" value="1"/>
</dbReference>
<dbReference type="PROSITE" id="PS50235">
    <property type="entry name" value="USP_3"/>
    <property type="match status" value="1"/>
</dbReference>
<feature type="domain" description="USP" evidence="7">
    <location>
        <begin position="38"/>
        <end position="362"/>
    </location>
</feature>
<dbReference type="InterPro" id="IPR001394">
    <property type="entry name" value="Peptidase_C19_UCH"/>
</dbReference>
<organism evidence="9">
    <name type="scientific">Naegleria gruberi</name>
    <name type="common">Amoeba</name>
    <dbReference type="NCBI Taxonomy" id="5762"/>
    <lineage>
        <taxon>Eukaryota</taxon>
        <taxon>Discoba</taxon>
        <taxon>Heterolobosea</taxon>
        <taxon>Tetramitia</taxon>
        <taxon>Eutetramitia</taxon>
        <taxon>Vahlkampfiidae</taxon>
        <taxon>Naegleria</taxon>
    </lineage>
</organism>